<proteinExistence type="predicted"/>
<dbReference type="Proteomes" id="UP000765509">
    <property type="component" value="Unassembled WGS sequence"/>
</dbReference>
<sequence>MILLAPFQRLLATFIHHQKSNGAHIRWLFQHSISHQGIMSSRGFIKAQGQFLLPNTNDATKKPLGILIQSIPPREYWQFVLKVFPGGTSKTIFQVLILHHSTLTTTFIKYILYSSRPVFSIINHGKVNKPSSILISARYTFHQKINTASRIQCRSAASPKESSSQPFPYTSRP</sequence>
<comment type="caution">
    <text evidence="1">The sequence shown here is derived from an EMBL/GenBank/DDBJ whole genome shotgun (WGS) entry which is preliminary data.</text>
</comment>
<dbReference type="EMBL" id="AVOT02028862">
    <property type="protein sequence ID" value="MBW0521496.1"/>
    <property type="molecule type" value="Genomic_DNA"/>
</dbReference>
<reference evidence="1" key="1">
    <citation type="submission" date="2021-03" db="EMBL/GenBank/DDBJ databases">
        <title>Draft genome sequence of rust myrtle Austropuccinia psidii MF-1, a brazilian biotype.</title>
        <authorList>
            <person name="Quecine M.C."/>
            <person name="Pachon D.M.R."/>
            <person name="Bonatelli M.L."/>
            <person name="Correr F.H."/>
            <person name="Franceschini L.M."/>
            <person name="Leite T.F."/>
            <person name="Margarido G.R.A."/>
            <person name="Almeida C.A."/>
            <person name="Ferrarezi J.A."/>
            <person name="Labate C.A."/>
        </authorList>
    </citation>
    <scope>NUCLEOTIDE SEQUENCE</scope>
    <source>
        <strain evidence="1">MF-1</strain>
    </source>
</reference>
<accession>A0A9Q3EMC4</accession>
<protein>
    <submittedName>
        <fullName evidence="1">Uncharacterized protein</fullName>
    </submittedName>
</protein>
<organism evidence="1 2">
    <name type="scientific">Austropuccinia psidii MF-1</name>
    <dbReference type="NCBI Taxonomy" id="1389203"/>
    <lineage>
        <taxon>Eukaryota</taxon>
        <taxon>Fungi</taxon>
        <taxon>Dikarya</taxon>
        <taxon>Basidiomycota</taxon>
        <taxon>Pucciniomycotina</taxon>
        <taxon>Pucciniomycetes</taxon>
        <taxon>Pucciniales</taxon>
        <taxon>Sphaerophragmiaceae</taxon>
        <taxon>Austropuccinia</taxon>
    </lineage>
</organism>
<dbReference type="AlphaFoldDB" id="A0A9Q3EMC4"/>
<keyword evidence="2" id="KW-1185">Reference proteome</keyword>
<evidence type="ECO:0000313" key="2">
    <source>
        <dbReference type="Proteomes" id="UP000765509"/>
    </source>
</evidence>
<evidence type="ECO:0000313" key="1">
    <source>
        <dbReference type="EMBL" id="MBW0521496.1"/>
    </source>
</evidence>
<name>A0A9Q3EMC4_9BASI</name>
<gene>
    <name evidence="1" type="ORF">O181_061211</name>
</gene>